<name>A0A2T7UR92_9RHOB</name>
<gene>
    <name evidence="1" type="ORF">DDE23_13035</name>
</gene>
<dbReference type="EMBL" id="QDDR01000006">
    <property type="protein sequence ID" value="PVE47275.1"/>
    <property type="molecule type" value="Genomic_DNA"/>
</dbReference>
<evidence type="ECO:0000313" key="2">
    <source>
        <dbReference type="Proteomes" id="UP000244810"/>
    </source>
</evidence>
<dbReference type="Proteomes" id="UP000244810">
    <property type="component" value="Unassembled WGS sequence"/>
</dbReference>
<proteinExistence type="predicted"/>
<comment type="caution">
    <text evidence="1">The sequence shown here is derived from an EMBL/GenBank/DDBJ whole genome shotgun (WGS) entry which is preliminary data.</text>
</comment>
<reference evidence="1 2" key="1">
    <citation type="journal article" date="2011" name="Syst. Appl. Microbiol.">
        <title>Defluviimonas denitrificans gen. nov., sp. nov., and Pararhodobacter aggregans gen. nov., sp. nov., non-phototrophic Rhodobacteraceae from the biofilter of a marine aquaculture.</title>
        <authorList>
            <person name="Foesel B.U."/>
            <person name="Drake H.L."/>
            <person name="Schramm A."/>
        </authorList>
    </citation>
    <scope>NUCLEOTIDE SEQUENCE [LARGE SCALE GENOMIC DNA]</scope>
    <source>
        <strain evidence="1 2">D1-19</strain>
    </source>
</reference>
<dbReference type="AlphaFoldDB" id="A0A2T7UR92"/>
<sequence length="147" mass="16464">MRLREAFAAERKTERPSIIQRRTGRPVRFAVTETARLLPGRWIGDPEIFGLDFLWPGRVHGSPPLSAPQDARIVRGWVMSLVLRPSAKGTHSPRWIANAQIYKKTGTLRAVRLLPGLAKRDSTAGWLSVDIEDALSLSEGIDLWSSR</sequence>
<keyword evidence="2" id="KW-1185">Reference proteome</keyword>
<accession>A0A2T7UR92</accession>
<evidence type="ECO:0000313" key="1">
    <source>
        <dbReference type="EMBL" id="PVE47275.1"/>
    </source>
</evidence>
<organism evidence="1 2">
    <name type="scientific">Pararhodobacter aggregans</name>
    <dbReference type="NCBI Taxonomy" id="404875"/>
    <lineage>
        <taxon>Bacteria</taxon>
        <taxon>Pseudomonadati</taxon>
        <taxon>Pseudomonadota</taxon>
        <taxon>Alphaproteobacteria</taxon>
        <taxon>Rhodobacterales</taxon>
        <taxon>Paracoccaceae</taxon>
        <taxon>Pararhodobacter</taxon>
    </lineage>
</organism>
<protein>
    <submittedName>
        <fullName evidence="1">Integrase</fullName>
    </submittedName>
</protein>